<evidence type="ECO:0000313" key="1">
    <source>
        <dbReference type="EMBL" id="GAI84863.1"/>
    </source>
</evidence>
<dbReference type="EMBL" id="BARW01005971">
    <property type="protein sequence ID" value="GAI84863.1"/>
    <property type="molecule type" value="Genomic_DNA"/>
</dbReference>
<dbReference type="AlphaFoldDB" id="X1RW10"/>
<protein>
    <submittedName>
        <fullName evidence="1">Uncharacterized protein</fullName>
    </submittedName>
</protein>
<proteinExistence type="predicted"/>
<comment type="caution">
    <text evidence="1">The sequence shown here is derived from an EMBL/GenBank/DDBJ whole genome shotgun (WGS) entry which is preliminary data.</text>
</comment>
<organism evidence="1">
    <name type="scientific">marine sediment metagenome</name>
    <dbReference type="NCBI Taxonomy" id="412755"/>
    <lineage>
        <taxon>unclassified sequences</taxon>
        <taxon>metagenomes</taxon>
        <taxon>ecological metagenomes</taxon>
    </lineage>
</organism>
<accession>X1RW10</accession>
<reference evidence="1" key="1">
    <citation type="journal article" date="2014" name="Front. Microbiol.">
        <title>High frequency of phylogenetically diverse reductive dehalogenase-homologous genes in deep subseafloor sedimentary metagenomes.</title>
        <authorList>
            <person name="Kawai M."/>
            <person name="Futagami T."/>
            <person name="Toyoda A."/>
            <person name="Takaki Y."/>
            <person name="Nishi S."/>
            <person name="Hori S."/>
            <person name="Arai W."/>
            <person name="Tsubouchi T."/>
            <person name="Morono Y."/>
            <person name="Uchiyama I."/>
            <person name="Ito T."/>
            <person name="Fujiyama A."/>
            <person name="Inagaki F."/>
            <person name="Takami H."/>
        </authorList>
    </citation>
    <scope>NUCLEOTIDE SEQUENCE</scope>
    <source>
        <strain evidence="1">Expedition CK06-06</strain>
    </source>
</reference>
<name>X1RW10_9ZZZZ</name>
<gene>
    <name evidence="1" type="ORF">S12H4_12483</name>
</gene>
<feature type="non-terminal residue" evidence="1">
    <location>
        <position position="1"/>
    </location>
</feature>
<sequence>ARYNQFRILTRPPNGTERSGVVVRGVVSYK</sequence>